<dbReference type="Pfam" id="PF25023">
    <property type="entry name" value="TEN_YD-shell"/>
    <property type="match status" value="1"/>
</dbReference>
<dbReference type="InterPro" id="IPR022385">
    <property type="entry name" value="Rhs_assc_core"/>
</dbReference>
<dbReference type="Gene3D" id="2.180.10.10">
    <property type="entry name" value="RHS repeat-associated core"/>
    <property type="match status" value="1"/>
</dbReference>
<dbReference type="EMBL" id="JADIKC010000005">
    <property type="protein sequence ID" value="MBM7122135.1"/>
    <property type="molecule type" value="Genomic_DNA"/>
</dbReference>
<dbReference type="NCBIfam" id="TIGR03696">
    <property type="entry name" value="Rhs_assc_core"/>
    <property type="match status" value="1"/>
</dbReference>
<feature type="domain" description="Teneurin-like YD-shell" evidence="3">
    <location>
        <begin position="30"/>
        <end position="129"/>
    </location>
</feature>
<keyword evidence="2" id="KW-0732">Signal</keyword>
<dbReference type="Proteomes" id="UP001430065">
    <property type="component" value="Unassembled WGS sequence"/>
</dbReference>
<evidence type="ECO:0000256" key="2">
    <source>
        <dbReference type="SAM" id="SignalP"/>
    </source>
</evidence>
<accession>A0ABS2JTI1</accession>
<feature type="signal peptide" evidence="2">
    <location>
        <begin position="1"/>
        <end position="28"/>
    </location>
</feature>
<gene>
    <name evidence="4" type="ORF">ISP20_13300</name>
</gene>
<dbReference type="RefSeq" id="WP_204636567.1">
    <property type="nucleotide sequence ID" value="NZ_JADIKC010000005.1"/>
</dbReference>
<organism evidence="4 5">
    <name type="scientific">Dyella kyungheensis</name>
    <dbReference type="NCBI Taxonomy" id="1242174"/>
    <lineage>
        <taxon>Bacteria</taxon>
        <taxon>Pseudomonadati</taxon>
        <taxon>Pseudomonadota</taxon>
        <taxon>Gammaproteobacteria</taxon>
        <taxon>Lysobacterales</taxon>
        <taxon>Rhodanobacteraceae</taxon>
        <taxon>Dyella</taxon>
    </lineage>
</organism>
<sequence>MSSHLGWKQALQLAFAGAGMAYATFALAAAEVVTYVYSSPQGTVLAETDESGNVTAQFEYRAYGASALGGSPNGPGYTGHVSDADTGLVYMQARYYDPIAGRFLSMDPVGSQPGNLFDFNRFAYANDNPIANIDPDGRTCKKVGKAYSCQIDRVVTHVDGKTETHKATAEDHKTYAAVEATLTQAVNAAASSGKSADISFESGGTTYSFSVSGGSIAKSLAERKMNIDGGQDGAMTTDGNTTTIQKSGLTPGTTVIGSPEKTQEMYFLHEGIHRTSEERKALGWSGLRQMDQDQDAHQSTYNAAAISFMGDGQ</sequence>
<proteinExistence type="predicted"/>
<evidence type="ECO:0000313" key="4">
    <source>
        <dbReference type="EMBL" id="MBM7122135.1"/>
    </source>
</evidence>
<dbReference type="PANTHER" id="PTHR32305">
    <property type="match status" value="1"/>
</dbReference>
<name>A0ABS2JTI1_9GAMM</name>
<feature type="chain" id="PRO_5047486586" evidence="2">
    <location>
        <begin position="29"/>
        <end position="313"/>
    </location>
</feature>
<dbReference type="PANTHER" id="PTHR32305:SF17">
    <property type="entry name" value="TRNA NUCLEASE WAPA"/>
    <property type="match status" value="1"/>
</dbReference>
<keyword evidence="5" id="KW-1185">Reference proteome</keyword>
<comment type="caution">
    <text evidence="4">The sequence shown here is derived from an EMBL/GenBank/DDBJ whole genome shotgun (WGS) entry which is preliminary data.</text>
</comment>
<evidence type="ECO:0000259" key="3">
    <source>
        <dbReference type="Pfam" id="PF25023"/>
    </source>
</evidence>
<dbReference type="InterPro" id="IPR050708">
    <property type="entry name" value="T6SS_VgrG/RHS"/>
</dbReference>
<dbReference type="InterPro" id="IPR056823">
    <property type="entry name" value="TEN-like_YD-shell"/>
</dbReference>
<evidence type="ECO:0000256" key="1">
    <source>
        <dbReference type="ARBA" id="ARBA00022737"/>
    </source>
</evidence>
<keyword evidence="1" id="KW-0677">Repeat</keyword>
<protein>
    <submittedName>
        <fullName evidence="4">RHS repeat-associated core domain-containing protein</fullName>
    </submittedName>
</protein>
<reference evidence="4 5" key="1">
    <citation type="submission" date="2020-10" db="EMBL/GenBank/DDBJ databases">
        <title>Phylogeny of dyella-like bacteria.</title>
        <authorList>
            <person name="Fu J."/>
        </authorList>
    </citation>
    <scope>NUCLEOTIDE SEQUENCE [LARGE SCALE GENOMIC DNA]</scope>
    <source>
        <strain evidence="4 5">THG-B117</strain>
    </source>
</reference>
<evidence type="ECO:0000313" key="5">
    <source>
        <dbReference type="Proteomes" id="UP001430065"/>
    </source>
</evidence>